<evidence type="ECO:0000259" key="17">
    <source>
        <dbReference type="Pfam" id="PF08746"/>
    </source>
</evidence>
<dbReference type="OrthoDB" id="185455at2759"/>
<evidence type="ECO:0000256" key="12">
    <source>
        <dbReference type="ARBA" id="ARBA00023172"/>
    </source>
</evidence>
<dbReference type="EC" id="2.3.2.27" evidence="4 15"/>
<dbReference type="Gene3D" id="3.30.40.10">
    <property type="entry name" value="Zinc/RING finger domain, C3HC4 (zinc finger)"/>
    <property type="match status" value="1"/>
</dbReference>
<keyword evidence="9 15" id="KW-0863">Zinc-finger</keyword>
<dbReference type="PANTHER" id="PTHR20973">
    <property type="entry name" value="NON-SMC ELEMENT 1-RELATED"/>
    <property type="match status" value="1"/>
</dbReference>
<name>A0A6A6VCM9_9PLEO</name>
<comment type="subunit">
    <text evidence="15">Component of the Smc5-Smc6 complex.</text>
</comment>
<evidence type="ECO:0000256" key="2">
    <source>
        <dbReference type="ARBA" id="ARBA00004123"/>
    </source>
</evidence>
<comment type="catalytic activity">
    <reaction evidence="1 15">
        <text>S-ubiquitinyl-[E2 ubiquitin-conjugating enzyme]-L-cysteine + [acceptor protein]-L-lysine = [E2 ubiquitin-conjugating enzyme]-L-cysteine + N(6)-ubiquitinyl-[acceptor protein]-L-lysine.</text>
        <dbReference type="EC" id="2.3.2.27"/>
    </reaction>
</comment>
<dbReference type="GO" id="GO:0005634">
    <property type="term" value="C:nucleus"/>
    <property type="evidence" value="ECO:0007669"/>
    <property type="project" value="UniProtKB-SubCell"/>
</dbReference>
<comment type="function">
    <text evidence="15">Acts in a DNA repair pathway for removal of UV-induced DNA damage that is distinct from classical nucleotide excision repair and in repair of ionizing radiation damage. Functions in homologous recombination repair of DNA double strand breaks and in recovery of stalled replication forks.</text>
</comment>
<organism evidence="18 19">
    <name type="scientific">Sporormia fimetaria CBS 119925</name>
    <dbReference type="NCBI Taxonomy" id="1340428"/>
    <lineage>
        <taxon>Eukaryota</taxon>
        <taxon>Fungi</taxon>
        <taxon>Dikarya</taxon>
        <taxon>Ascomycota</taxon>
        <taxon>Pezizomycotina</taxon>
        <taxon>Dothideomycetes</taxon>
        <taxon>Pleosporomycetidae</taxon>
        <taxon>Pleosporales</taxon>
        <taxon>Sporormiaceae</taxon>
        <taxon>Sporormia</taxon>
    </lineage>
</organism>
<keyword evidence="19" id="KW-1185">Reference proteome</keyword>
<keyword evidence="13 15" id="KW-0234">DNA repair</keyword>
<dbReference type="EMBL" id="MU006573">
    <property type="protein sequence ID" value="KAF2747340.1"/>
    <property type="molecule type" value="Genomic_DNA"/>
</dbReference>
<evidence type="ECO:0000256" key="3">
    <source>
        <dbReference type="ARBA" id="ARBA00010258"/>
    </source>
</evidence>
<keyword evidence="7 15" id="KW-0479">Metal-binding</keyword>
<feature type="compositionally biased region" description="Acidic residues" evidence="16">
    <location>
        <begin position="318"/>
        <end position="327"/>
    </location>
</feature>
<feature type="compositionally biased region" description="Gly residues" evidence="16">
    <location>
        <begin position="302"/>
        <end position="311"/>
    </location>
</feature>
<feature type="domain" description="Non-structural maintenance of chromosomes element 1 RING C4HC3-type" evidence="17">
    <location>
        <begin position="242"/>
        <end position="286"/>
    </location>
</feature>
<dbReference type="InterPro" id="IPR036388">
    <property type="entry name" value="WH-like_DNA-bd_sf"/>
</dbReference>
<dbReference type="Gene3D" id="3.90.1150.220">
    <property type="match status" value="1"/>
</dbReference>
<evidence type="ECO:0000256" key="13">
    <source>
        <dbReference type="ARBA" id="ARBA00023204"/>
    </source>
</evidence>
<evidence type="ECO:0000256" key="8">
    <source>
        <dbReference type="ARBA" id="ARBA00022763"/>
    </source>
</evidence>
<keyword evidence="12 15" id="KW-0233">DNA recombination</keyword>
<evidence type="ECO:0000313" key="18">
    <source>
        <dbReference type="EMBL" id="KAF2747340.1"/>
    </source>
</evidence>
<evidence type="ECO:0000256" key="1">
    <source>
        <dbReference type="ARBA" id="ARBA00000900"/>
    </source>
</evidence>
<accession>A0A6A6VCM9</accession>
<dbReference type="GO" id="GO:0030915">
    <property type="term" value="C:Smc5-Smc6 complex"/>
    <property type="evidence" value="ECO:0007669"/>
    <property type="project" value="UniProtKB-UniRule"/>
</dbReference>
<evidence type="ECO:0000256" key="4">
    <source>
        <dbReference type="ARBA" id="ARBA00012483"/>
    </source>
</evidence>
<dbReference type="AlphaFoldDB" id="A0A6A6VCM9"/>
<protein>
    <recommendedName>
        <fullName evidence="5 15">Non-structural maintenance of chromosomes element 1 homolog</fullName>
        <ecNumber evidence="4 15">2.3.2.27</ecNumber>
    </recommendedName>
</protein>
<keyword evidence="6 15" id="KW-0808">Transferase</keyword>
<evidence type="ECO:0000256" key="11">
    <source>
        <dbReference type="ARBA" id="ARBA00022833"/>
    </source>
</evidence>
<dbReference type="GO" id="GO:0000724">
    <property type="term" value="P:double-strand break repair via homologous recombination"/>
    <property type="evidence" value="ECO:0007669"/>
    <property type="project" value="TreeGrafter"/>
</dbReference>
<evidence type="ECO:0000256" key="16">
    <source>
        <dbReference type="SAM" id="MobiDB-lite"/>
    </source>
</evidence>
<evidence type="ECO:0000256" key="14">
    <source>
        <dbReference type="ARBA" id="ARBA00023242"/>
    </source>
</evidence>
<dbReference type="PANTHER" id="PTHR20973:SF0">
    <property type="entry name" value="NON-STRUCTURAL MAINTENANCE OF CHROMOSOMES ELEMENT 1 HOMOLOG"/>
    <property type="match status" value="1"/>
</dbReference>
<feature type="region of interest" description="Disordered" evidence="16">
    <location>
        <begin position="145"/>
        <end position="177"/>
    </location>
</feature>
<dbReference type="InterPro" id="IPR014857">
    <property type="entry name" value="Nse1_RING_C4HC3-type"/>
</dbReference>
<evidence type="ECO:0000256" key="6">
    <source>
        <dbReference type="ARBA" id="ARBA00022679"/>
    </source>
</evidence>
<keyword evidence="14 15" id="KW-0539">Nucleus</keyword>
<evidence type="ECO:0000256" key="7">
    <source>
        <dbReference type="ARBA" id="ARBA00022723"/>
    </source>
</evidence>
<evidence type="ECO:0000313" key="19">
    <source>
        <dbReference type="Proteomes" id="UP000799440"/>
    </source>
</evidence>
<evidence type="ECO:0000256" key="10">
    <source>
        <dbReference type="ARBA" id="ARBA00022786"/>
    </source>
</evidence>
<evidence type="ECO:0000256" key="5">
    <source>
        <dbReference type="ARBA" id="ARBA00019422"/>
    </source>
</evidence>
<dbReference type="GO" id="GO:0061630">
    <property type="term" value="F:ubiquitin protein ligase activity"/>
    <property type="evidence" value="ECO:0007669"/>
    <property type="project" value="UniProtKB-EC"/>
</dbReference>
<dbReference type="GO" id="GO:0008270">
    <property type="term" value="F:zinc ion binding"/>
    <property type="evidence" value="ECO:0007669"/>
    <property type="project" value="UniProtKB-KW"/>
</dbReference>
<evidence type="ECO:0000256" key="15">
    <source>
        <dbReference type="RuleBase" id="RU368018"/>
    </source>
</evidence>
<gene>
    <name evidence="18" type="ORF">M011DRAFT_423751</name>
</gene>
<dbReference type="Pfam" id="PF08746">
    <property type="entry name" value="zf-RING-like"/>
    <property type="match status" value="1"/>
</dbReference>
<dbReference type="CDD" id="cd16493">
    <property type="entry name" value="RING-CH-C4HC3_NSE1"/>
    <property type="match status" value="1"/>
</dbReference>
<evidence type="ECO:0000256" key="9">
    <source>
        <dbReference type="ARBA" id="ARBA00022771"/>
    </source>
</evidence>
<comment type="similarity">
    <text evidence="3 15">Belongs to the NSE1 family.</text>
</comment>
<feature type="region of interest" description="Disordered" evidence="16">
    <location>
        <begin position="300"/>
        <end position="327"/>
    </location>
</feature>
<keyword evidence="10 15" id="KW-0833">Ubl conjugation pathway</keyword>
<dbReference type="Proteomes" id="UP000799440">
    <property type="component" value="Unassembled WGS sequence"/>
</dbReference>
<keyword evidence="8 15" id="KW-0227">DNA damage</keyword>
<dbReference type="InterPro" id="IPR013083">
    <property type="entry name" value="Znf_RING/FYVE/PHD"/>
</dbReference>
<dbReference type="Gene3D" id="1.10.10.10">
    <property type="entry name" value="Winged helix-like DNA-binding domain superfamily/Winged helix DNA-binding domain"/>
    <property type="match status" value="1"/>
</dbReference>
<dbReference type="Pfam" id="PF07574">
    <property type="entry name" value="SMC_Nse1"/>
    <property type="match status" value="1"/>
</dbReference>
<keyword evidence="11 15" id="KW-0862">Zinc</keyword>
<proteinExistence type="inferred from homology"/>
<reference evidence="18" key="1">
    <citation type="journal article" date="2020" name="Stud. Mycol.">
        <title>101 Dothideomycetes genomes: a test case for predicting lifestyles and emergence of pathogens.</title>
        <authorList>
            <person name="Haridas S."/>
            <person name="Albert R."/>
            <person name="Binder M."/>
            <person name="Bloem J."/>
            <person name="Labutti K."/>
            <person name="Salamov A."/>
            <person name="Andreopoulos B."/>
            <person name="Baker S."/>
            <person name="Barry K."/>
            <person name="Bills G."/>
            <person name="Bluhm B."/>
            <person name="Cannon C."/>
            <person name="Castanera R."/>
            <person name="Culley D."/>
            <person name="Daum C."/>
            <person name="Ezra D."/>
            <person name="Gonzalez J."/>
            <person name="Henrissat B."/>
            <person name="Kuo A."/>
            <person name="Liang C."/>
            <person name="Lipzen A."/>
            <person name="Lutzoni F."/>
            <person name="Magnuson J."/>
            <person name="Mondo S."/>
            <person name="Nolan M."/>
            <person name="Ohm R."/>
            <person name="Pangilinan J."/>
            <person name="Park H.-J."/>
            <person name="Ramirez L."/>
            <person name="Alfaro M."/>
            <person name="Sun H."/>
            <person name="Tritt A."/>
            <person name="Yoshinaga Y."/>
            <person name="Zwiers L.-H."/>
            <person name="Turgeon B."/>
            <person name="Goodwin S."/>
            <person name="Spatafora J."/>
            <person name="Crous P."/>
            <person name="Grigoriev I."/>
        </authorList>
    </citation>
    <scope>NUCLEOTIDE SEQUENCE</scope>
    <source>
        <strain evidence="18">CBS 119925</strain>
    </source>
</reference>
<comment type="subcellular location">
    <subcellularLocation>
        <location evidence="2 15">Nucleus</location>
    </subcellularLocation>
</comment>
<dbReference type="InterPro" id="IPR011513">
    <property type="entry name" value="Nse1"/>
</dbReference>
<sequence>MSHSDGESDYNDLHRAFLQAFSARAVLTTEEIKPILSIILTAAHPDRPTLEGDITPPVVTNLIQTLNARLVSLDYEIRSTKDPISGTTVYALVNSTSDAVTQLATTFSADEIAFVKRVLDAMFEHPKKRDLYAVSSVDAAALARAPRTNRQSQVSGDGDTVMSNGDGVGTPAPTVKSIDMPTSDRILRTLVSQGFFAANRIAGTEYYRLGNRGLIELRMWLKEMYNEEDEDGEEGVKRVRDCEGCKEICTWGVRCRRGECGVRFHDQCRDVYFGKRRDEDKRCPGCRRGWVEAFVGPRVMSVGGGGGGGGSGRRRDEEENEDEEEDE</sequence>